<dbReference type="PANTHER" id="PTHR43255">
    <property type="entry name" value="IRON-SULFUR-BINDING OXIDOREDUCTASE FADF-RELATED-RELATED"/>
    <property type="match status" value="1"/>
</dbReference>
<dbReference type="RefSeq" id="WP_231688296.1">
    <property type="nucleotide sequence ID" value="NZ_AZAC01000008.1"/>
</dbReference>
<gene>
    <name evidence="7" type="ORF">X474_07175</name>
</gene>
<keyword evidence="5" id="KW-0411">Iron-sulfur</keyword>
<keyword evidence="4" id="KW-0408">Iron</keyword>
<feature type="domain" description="4Fe-4S ferredoxin-type" evidence="6">
    <location>
        <begin position="74"/>
        <end position="102"/>
    </location>
</feature>
<dbReference type="InterPro" id="IPR009051">
    <property type="entry name" value="Helical_ferredxn"/>
</dbReference>
<dbReference type="Gene3D" id="1.10.1060.10">
    <property type="entry name" value="Alpha-helical ferredoxin"/>
    <property type="match status" value="1"/>
</dbReference>
<dbReference type="GO" id="GO:0005886">
    <property type="term" value="C:plasma membrane"/>
    <property type="evidence" value="ECO:0007669"/>
    <property type="project" value="TreeGrafter"/>
</dbReference>
<dbReference type="EMBL" id="AZAC01000008">
    <property type="protein sequence ID" value="KIX14923.1"/>
    <property type="molecule type" value="Genomic_DNA"/>
</dbReference>
<dbReference type="InterPro" id="IPR017900">
    <property type="entry name" value="4Fe4S_Fe_S_CS"/>
</dbReference>
<dbReference type="GO" id="GO:0051539">
    <property type="term" value="F:4 iron, 4 sulfur cluster binding"/>
    <property type="evidence" value="ECO:0007669"/>
    <property type="project" value="UniProtKB-KW"/>
</dbReference>
<name>A0A0D2HX29_9BACT</name>
<evidence type="ECO:0000256" key="3">
    <source>
        <dbReference type="ARBA" id="ARBA00023002"/>
    </source>
</evidence>
<evidence type="ECO:0000256" key="1">
    <source>
        <dbReference type="ARBA" id="ARBA00022485"/>
    </source>
</evidence>
<keyword evidence="1" id="KW-0004">4Fe-4S</keyword>
<evidence type="ECO:0000259" key="6">
    <source>
        <dbReference type="PROSITE" id="PS51379"/>
    </source>
</evidence>
<accession>A0A0D2HX29</accession>
<evidence type="ECO:0000256" key="4">
    <source>
        <dbReference type="ARBA" id="ARBA00023004"/>
    </source>
</evidence>
<dbReference type="InterPro" id="IPR017896">
    <property type="entry name" value="4Fe4S_Fe-S-bd"/>
</dbReference>
<dbReference type="InterPro" id="IPR051460">
    <property type="entry name" value="HdrC_iron-sulfur_subunit"/>
</dbReference>
<sequence>MKVANQDFTIRQLMELDACTSCRACADICPAVQASLDGELSGVHRLKWLRGALKSRGGFLSRLLGRTPSQEEWEKFSETVYRCTLCGNCQEVCPSGIHLKELWLTLRSELYHADHYPAKLDAIAENLGDEHNVFGEDNEERTEWVDDLDDPPDHEYQKENAETVYFTGCVASFFPLAQKVPLALSQVLDRAQVDFTLLGEEEWCCGFPLLGGGLFEKAKEIIEHNVEAVKEKGAKEVVFACPSCYVMWLEHYPKEFRLYHASQYMNKLINEKRLPLEELKMKVTYHDPCDLGRGAREFEAPRQVINALPGVDLVEMADNRENCLCCGGGGNLEMIDKDLSAGIAKRKIDQALATGAEAVVTGCQQCVRSMATFVRRNKVDLKVMDLTQLVEMALVEADEDDD</sequence>
<dbReference type="GO" id="GO:0046872">
    <property type="term" value="F:metal ion binding"/>
    <property type="evidence" value="ECO:0007669"/>
    <property type="project" value="UniProtKB-KW"/>
</dbReference>
<dbReference type="STRING" id="1429043.X474_07175"/>
<dbReference type="GO" id="GO:0016491">
    <property type="term" value="F:oxidoreductase activity"/>
    <property type="evidence" value="ECO:0007669"/>
    <property type="project" value="UniProtKB-KW"/>
</dbReference>
<protein>
    <submittedName>
        <fullName evidence="7">Fe-S oxidoreductase</fullName>
    </submittedName>
</protein>
<evidence type="ECO:0000313" key="7">
    <source>
        <dbReference type="EMBL" id="KIX14923.1"/>
    </source>
</evidence>
<dbReference type="PROSITE" id="PS51379">
    <property type="entry name" value="4FE4S_FER_2"/>
    <property type="match status" value="2"/>
</dbReference>
<keyword evidence="8" id="KW-1185">Reference proteome</keyword>
<keyword evidence="3" id="KW-0560">Oxidoreductase</keyword>
<dbReference type="Proteomes" id="UP000032233">
    <property type="component" value="Unassembled WGS sequence"/>
</dbReference>
<proteinExistence type="predicted"/>
<dbReference type="AlphaFoldDB" id="A0A0D2HX29"/>
<evidence type="ECO:0000256" key="2">
    <source>
        <dbReference type="ARBA" id="ARBA00022723"/>
    </source>
</evidence>
<evidence type="ECO:0000256" key="5">
    <source>
        <dbReference type="ARBA" id="ARBA00023014"/>
    </source>
</evidence>
<dbReference type="SUPFAM" id="SSF46548">
    <property type="entry name" value="alpha-helical ferredoxin"/>
    <property type="match status" value="1"/>
</dbReference>
<comment type="caution">
    <text evidence="7">The sequence shown here is derived from an EMBL/GenBank/DDBJ whole genome shotgun (WGS) entry which is preliminary data.</text>
</comment>
<keyword evidence="2" id="KW-0479">Metal-binding</keyword>
<dbReference type="PANTHER" id="PTHR43255:SF1">
    <property type="entry name" value="IRON-SULFUR-BINDING OXIDOREDUCTASE FADF-RELATED"/>
    <property type="match status" value="1"/>
</dbReference>
<dbReference type="InterPro" id="IPR004017">
    <property type="entry name" value="Cys_rich_dom"/>
</dbReference>
<organism evidence="7 8">
    <name type="scientific">Dethiosulfatarculus sandiegensis</name>
    <dbReference type="NCBI Taxonomy" id="1429043"/>
    <lineage>
        <taxon>Bacteria</taxon>
        <taxon>Pseudomonadati</taxon>
        <taxon>Thermodesulfobacteriota</taxon>
        <taxon>Desulfarculia</taxon>
        <taxon>Desulfarculales</taxon>
        <taxon>Desulfarculaceae</taxon>
        <taxon>Dethiosulfatarculus</taxon>
    </lineage>
</organism>
<evidence type="ECO:0000313" key="8">
    <source>
        <dbReference type="Proteomes" id="UP000032233"/>
    </source>
</evidence>
<feature type="domain" description="4Fe-4S ferredoxin-type" evidence="6">
    <location>
        <begin position="10"/>
        <end position="39"/>
    </location>
</feature>
<dbReference type="Pfam" id="PF02754">
    <property type="entry name" value="CCG"/>
    <property type="match status" value="2"/>
</dbReference>
<dbReference type="PROSITE" id="PS00198">
    <property type="entry name" value="4FE4S_FER_1"/>
    <property type="match status" value="1"/>
</dbReference>
<dbReference type="Pfam" id="PF13183">
    <property type="entry name" value="Fer4_8"/>
    <property type="match status" value="1"/>
</dbReference>
<dbReference type="InParanoid" id="A0A0D2HX29"/>
<reference evidence="7 8" key="1">
    <citation type="submission" date="2013-11" db="EMBL/GenBank/DDBJ databases">
        <title>Metagenomic analysis of a methanogenic consortium involved in long chain n-alkane degradation.</title>
        <authorList>
            <person name="Davidova I.A."/>
            <person name="Callaghan A.V."/>
            <person name="Wawrik B."/>
            <person name="Pruitt S."/>
            <person name="Marks C."/>
            <person name="Duncan K.E."/>
            <person name="Suflita J.M."/>
        </authorList>
    </citation>
    <scope>NUCLEOTIDE SEQUENCE [LARGE SCALE GENOMIC DNA]</scope>
    <source>
        <strain evidence="7 8">SPR</strain>
    </source>
</reference>